<evidence type="ECO:0000256" key="5">
    <source>
        <dbReference type="SAM" id="MobiDB-lite"/>
    </source>
</evidence>
<sequence>MQGNVVNSFYRQQGGFRALNNYEVILGRFLCTEKNSYDKIYEVNTEQQDLNRDTPIFACKFAQKQGYEHLSALANEDGKLAILNCKTNTRVGGQPHHNAIFDLAWMTNEVQLVTASGDHTIKLLDFGQGDIVESLTFFGHTRSIKTVAFKDNCKSNFATGGRDGDIILWDVRTSTEVMGHPDKVIHSAHVAKTHHHTPSRRKKCMTSTRSGVKSVTGLVFQNENTLISCGAGDGFIKVWDLRRTYTHSKNSPVPLYMLPYAGSTLKNGFSSLMIDRQGLKLYANCLDNSIYCYNIGSYSKKPVMTYTGHQNSSFYIKSSLTEDGKYLISGSSDEFAYIWNTKYGKPIVKLVGHNAEVTSVAWCKNRNYLMTCSDDMTHKLWTVGLEEKPEDWNINGKGHAELLPIEKKSHQKRFLKTIKEYDSPKKFITECTTCKNPVNGLTRCETCRNKKRKLPPGSENPPAKKISGEFGPKRLFVAPLSPNNQTSPKMGRTFIPASPTVNLPNYVIDGVAPHLNLSPAKKRDCDWLTRLRQERRKRRDLDVDQSEGVDKMPRLDATPTRRLRGASPKSPLLRYFKVKNHTITKAKD</sequence>
<evidence type="ECO:0000313" key="7">
    <source>
        <dbReference type="Proteomes" id="UP001154078"/>
    </source>
</evidence>
<keyword evidence="2" id="KW-0833">Ubl conjugation pathway</keyword>
<comment type="pathway">
    <text evidence="1">Protein modification; protein ubiquitination.</text>
</comment>
<dbReference type="GO" id="GO:0030674">
    <property type="term" value="F:protein-macromolecule adaptor activity"/>
    <property type="evidence" value="ECO:0007669"/>
    <property type="project" value="TreeGrafter"/>
</dbReference>
<reference evidence="6" key="1">
    <citation type="submission" date="2021-12" db="EMBL/GenBank/DDBJ databases">
        <authorList>
            <person name="King R."/>
        </authorList>
    </citation>
    <scope>NUCLEOTIDE SEQUENCE</scope>
</reference>
<evidence type="ECO:0000256" key="4">
    <source>
        <dbReference type="PROSITE-ProRule" id="PRU00221"/>
    </source>
</evidence>
<feature type="repeat" description="WD" evidence="4">
    <location>
        <begin position="350"/>
        <end position="383"/>
    </location>
</feature>
<dbReference type="PROSITE" id="PS50294">
    <property type="entry name" value="WD_REPEATS_REGION"/>
    <property type="match status" value="2"/>
</dbReference>
<dbReference type="PANTHER" id="PTHR22852:SF0">
    <property type="entry name" value="DENTICLELESS PROTEIN HOMOLOG"/>
    <property type="match status" value="1"/>
</dbReference>
<proteinExistence type="inferred from homology"/>
<keyword evidence="4" id="KW-0853">WD repeat</keyword>
<dbReference type="InterPro" id="IPR001680">
    <property type="entry name" value="WD40_rpt"/>
</dbReference>
<feature type="repeat" description="WD" evidence="4">
    <location>
        <begin position="93"/>
        <end position="134"/>
    </location>
</feature>
<accession>A0A9P0BEN4</accession>
<dbReference type="GO" id="GO:0005634">
    <property type="term" value="C:nucleus"/>
    <property type="evidence" value="ECO:0007669"/>
    <property type="project" value="TreeGrafter"/>
</dbReference>
<dbReference type="InterPro" id="IPR015943">
    <property type="entry name" value="WD40/YVTN_repeat-like_dom_sf"/>
</dbReference>
<dbReference type="InterPro" id="IPR036322">
    <property type="entry name" value="WD40_repeat_dom_sf"/>
</dbReference>
<gene>
    <name evidence="6" type="ORF">MELIAE_LOCUS10989</name>
</gene>
<dbReference type="OrthoDB" id="2096344at2759"/>
<evidence type="ECO:0008006" key="8">
    <source>
        <dbReference type="Google" id="ProtNLM"/>
    </source>
</evidence>
<dbReference type="InterPro" id="IPR051865">
    <property type="entry name" value="WD-repeat_CDT2_adapter"/>
</dbReference>
<evidence type="ECO:0000256" key="2">
    <source>
        <dbReference type="ARBA" id="ARBA00022786"/>
    </source>
</evidence>
<comment type="similarity">
    <text evidence="3">Belongs to the WD repeat cdt2 family.</text>
</comment>
<dbReference type="GO" id="GO:0043161">
    <property type="term" value="P:proteasome-mediated ubiquitin-dependent protein catabolic process"/>
    <property type="evidence" value="ECO:0007669"/>
    <property type="project" value="TreeGrafter"/>
</dbReference>
<name>A0A9P0BEN4_BRAAE</name>
<dbReference type="Gene3D" id="2.130.10.10">
    <property type="entry name" value="YVTN repeat-like/Quinoprotein amine dehydrogenase"/>
    <property type="match status" value="2"/>
</dbReference>
<evidence type="ECO:0000256" key="3">
    <source>
        <dbReference type="ARBA" id="ARBA00038344"/>
    </source>
</evidence>
<organism evidence="6 7">
    <name type="scientific">Brassicogethes aeneus</name>
    <name type="common">Rape pollen beetle</name>
    <name type="synonym">Meligethes aeneus</name>
    <dbReference type="NCBI Taxonomy" id="1431903"/>
    <lineage>
        <taxon>Eukaryota</taxon>
        <taxon>Metazoa</taxon>
        <taxon>Ecdysozoa</taxon>
        <taxon>Arthropoda</taxon>
        <taxon>Hexapoda</taxon>
        <taxon>Insecta</taxon>
        <taxon>Pterygota</taxon>
        <taxon>Neoptera</taxon>
        <taxon>Endopterygota</taxon>
        <taxon>Coleoptera</taxon>
        <taxon>Polyphaga</taxon>
        <taxon>Cucujiformia</taxon>
        <taxon>Nitidulidae</taxon>
        <taxon>Meligethinae</taxon>
        <taxon>Brassicogethes</taxon>
    </lineage>
</organism>
<keyword evidence="7" id="KW-1185">Reference proteome</keyword>
<feature type="repeat" description="WD" evidence="4">
    <location>
        <begin position="137"/>
        <end position="179"/>
    </location>
</feature>
<evidence type="ECO:0000313" key="6">
    <source>
        <dbReference type="EMBL" id="CAH0561463.1"/>
    </source>
</evidence>
<dbReference type="CDD" id="cd00200">
    <property type="entry name" value="WD40"/>
    <property type="match status" value="1"/>
</dbReference>
<dbReference type="PROSITE" id="PS50082">
    <property type="entry name" value="WD_REPEATS_2"/>
    <property type="match status" value="5"/>
</dbReference>
<feature type="region of interest" description="Disordered" evidence="5">
    <location>
        <begin position="537"/>
        <end position="569"/>
    </location>
</feature>
<dbReference type="EMBL" id="OV121138">
    <property type="protein sequence ID" value="CAH0561463.1"/>
    <property type="molecule type" value="Genomic_DNA"/>
</dbReference>
<evidence type="ECO:0000256" key="1">
    <source>
        <dbReference type="ARBA" id="ARBA00004906"/>
    </source>
</evidence>
<dbReference type="AlphaFoldDB" id="A0A9P0BEN4"/>
<protein>
    <recommendedName>
        <fullName evidence="8">Protein lethal(2)denticleless</fullName>
    </recommendedName>
</protein>
<dbReference type="SUPFAM" id="SSF50978">
    <property type="entry name" value="WD40 repeat-like"/>
    <property type="match status" value="1"/>
</dbReference>
<feature type="repeat" description="WD" evidence="4">
    <location>
        <begin position="208"/>
        <end position="242"/>
    </location>
</feature>
<dbReference type="PANTHER" id="PTHR22852">
    <property type="entry name" value="LETHAL 2 DENTICLELESS PROTEIN RETINOIC ACID-REGULATED NUCLEAR MATRIX-ASSOCIATED PROTEIN"/>
    <property type="match status" value="1"/>
</dbReference>
<feature type="repeat" description="WD" evidence="4">
    <location>
        <begin position="319"/>
        <end position="349"/>
    </location>
</feature>
<dbReference type="Pfam" id="PF00400">
    <property type="entry name" value="WD40"/>
    <property type="match status" value="5"/>
</dbReference>
<dbReference type="GO" id="GO:0007095">
    <property type="term" value="P:mitotic G2 DNA damage checkpoint signaling"/>
    <property type="evidence" value="ECO:0007669"/>
    <property type="project" value="TreeGrafter"/>
</dbReference>
<dbReference type="SMART" id="SM00320">
    <property type="entry name" value="WD40"/>
    <property type="match status" value="6"/>
</dbReference>
<dbReference type="Proteomes" id="UP001154078">
    <property type="component" value="Chromosome 7"/>
</dbReference>